<dbReference type="STRING" id="685588.A0A067T7P9"/>
<feature type="transmembrane region" description="Helical" evidence="2">
    <location>
        <begin position="61"/>
        <end position="82"/>
    </location>
</feature>
<proteinExistence type="predicted"/>
<keyword evidence="4" id="KW-1185">Reference proteome</keyword>
<protein>
    <submittedName>
        <fullName evidence="3">Uncharacterized protein</fullName>
    </submittedName>
</protein>
<evidence type="ECO:0000256" key="1">
    <source>
        <dbReference type="SAM" id="MobiDB-lite"/>
    </source>
</evidence>
<accession>A0A067T7P9</accession>
<dbReference type="OrthoDB" id="5946976at2759"/>
<dbReference type="HOGENOM" id="CLU_681595_0_0_1"/>
<dbReference type="InterPro" id="IPR049511">
    <property type="entry name" value="PGH-like_rpt"/>
</dbReference>
<evidence type="ECO:0000256" key="2">
    <source>
        <dbReference type="SAM" id="Phobius"/>
    </source>
</evidence>
<name>A0A067T7P9_GALM3</name>
<dbReference type="AlphaFoldDB" id="A0A067T7P9"/>
<sequence>MYDGHDGGIGSTLTSQRPDLQCGYDPEGHPVTQPPSFNYTEKLATPSKPQNQRLYLTKKGIVALALLFLIVVVAGVVGGVMASKKKNNVAPAIIIVNGTGGGNAPAIGSVTSTRSVSVPVPVPIPTTSSTTGTIKSTSPLIFTGASQTNTPAFAAYANYNTTGHQSQFNQLSAQGYRMISLSVYGQPPNHLYAATWVQRTGSAYFAIHEATAAQYQSFFNSHTGFVSTFITVTGPPGGEIFAGVMEQTGVTDWIQQCDLTATQYQAELTKAASTGYILKSFTEYGSASARLFCGVWYHNDQNQPFNTFVDEPYSDYQTTFNSQTANQGWHPGYLSVSEDHLISSAFVNTNIGSWEARHGLTTSDLDSEFTKQLAAGLYPIHLQGGGTGDNINFAALWAQQDIPI</sequence>
<evidence type="ECO:0000313" key="3">
    <source>
        <dbReference type="EMBL" id="KDR74993.1"/>
    </source>
</evidence>
<dbReference type="Proteomes" id="UP000027222">
    <property type="component" value="Unassembled WGS sequence"/>
</dbReference>
<keyword evidence="2" id="KW-0472">Membrane</keyword>
<dbReference type="Pfam" id="PF17660">
    <property type="entry name" value="BTRD1"/>
    <property type="match status" value="4"/>
</dbReference>
<keyword evidence="2" id="KW-0812">Transmembrane</keyword>
<feature type="region of interest" description="Disordered" evidence="1">
    <location>
        <begin position="1"/>
        <end position="45"/>
    </location>
</feature>
<gene>
    <name evidence="3" type="ORF">GALMADRAFT_248826</name>
</gene>
<reference evidence="4" key="1">
    <citation type="journal article" date="2014" name="Proc. Natl. Acad. Sci. U.S.A.">
        <title>Extensive sampling of basidiomycete genomes demonstrates inadequacy of the white-rot/brown-rot paradigm for wood decay fungi.</title>
        <authorList>
            <person name="Riley R."/>
            <person name="Salamov A.A."/>
            <person name="Brown D.W."/>
            <person name="Nagy L.G."/>
            <person name="Floudas D."/>
            <person name="Held B.W."/>
            <person name="Levasseur A."/>
            <person name="Lombard V."/>
            <person name="Morin E."/>
            <person name="Otillar R."/>
            <person name="Lindquist E.A."/>
            <person name="Sun H."/>
            <person name="LaButti K.M."/>
            <person name="Schmutz J."/>
            <person name="Jabbour D."/>
            <person name="Luo H."/>
            <person name="Baker S.E."/>
            <person name="Pisabarro A.G."/>
            <person name="Walton J.D."/>
            <person name="Blanchette R.A."/>
            <person name="Henrissat B."/>
            <person name="Martin F."/>
            <person name="Cullen D."/>
            <person name="Hibbett D.S."/>
            <person name="Grigoriev I.V."/>
        </authorList>
    </citation>
    <scope>NUCLEOTIDE SEQUENCE [LARGE SCALE GENOMIC DNA]</scope>
    <source>
        <strain evidence="4">CBS 339.88</strain>
    </source>
</reference>
<dbReference type="EMBL" id="KL142381">
    <property type="protein sequence ID" value="KDR74993.1"/>
    <property type="molecule type" value="Genomic_DNA"/>
</dbReference>
<organism evidence="3 4">
    <name type="scientific">Galerina marginata (strain CBS 339.88)</name>
    <dbReference type="NCBI Taxonomy" id="685588"/>
    <lineage>
        <taxon>Eukaryota</taxon>
        <taxon>Fungi</taxon>
        <taxon>Dikarya</taxon>
        <taxon>Basidiomycota</taxon>
        <taxon>Agaricomycotina</taxon>
        <taxon>Agaricomycetes</taxon>
        <taxon>Agaricomycetidae</taxon>
        <taxon>Agaricales</taxon>
        <taxon>Agaricineae</taxon>
        <taxon>Strophariaceae</taxon>
        <taxon>Galerina</taxon>
    </lineage>
</organism>
<evidence type="ECO:0000313" key="4">
    <source>
        <dbReference type="Proteomes" id="UP000027222"/>
    </source>
</evidence>
<keyword evidence="2" id="KW-1133">Transmembrane helix</keyword>